<dbReference type="Proteomes" id="UP001369736">
    <property type="component" value="Unassembled WGS sequence"/>
</dbReference>
<sequence>MSDLARHVTSAADAVTQANHATFRGLIAPPDAYDVVGGLVDLARRLPQLTDFLIRSITRADPADYFDDRDSDGEPDTKLTLTVALAGLFGAGHDLTELAFHLEQTHNALGHLGRHTPED</sequence>
<comment type="caution">
    <text evidence="1">The sequence shown here is derived from an EMBL/GenBank/DDBJ whole genome shotgun (WGS) entry which is preliminary data.</text>
</comment>
<evidence type="ECO:0000313" key="1">
    <source>
        <dbReference type="EMBL" id="MEJ2861453.1"/>
    </source>
</evidence>
<dbReference type="EMBL" id="JBBEGM010000003">
    <property type="protein sequence ID" value="MEJ2861453.1"/>
    <property type="molecule type" value="Genomic_DNA"/>
</dbReference>
<organism evidence="1 2">
    <name type="scientific">Actinomycetospora flava</name>
    <dbReference type="NCBI Taxonomy" id="3129232"/>
    <lineage>
        <taxon>Bacteria</taxon>
        <taxon>Bacillati</taxon>
        <taxon>Actinomycetota</taxon>
        <taxon>Actinomycetes</taxon>
        <taxon>Pseudonocardiales</taxon>
        <taxon>Pseudonocardiaceae</taxon>
        <taxon>Actinomycetospora</taxon>
    </lineage>
</organism>
<proteinExistence type="predicted"/>
<gene>
    <name evidence="1" type="ORF">WCD58_09820</name>
</gene>
<evidence type="ECO:0000313" key="2">
    <source>
        <dbReference type="Proteomes" id="UP001369736"/>
    </source>
</evidence>
<reference evidence="1 2" key="1">
    <citation type="submission" date="2024-03" db="EMBL/GenBank/DDBJ databases">
        <title>Actinomycetospora sp. OC33-EN07, a novel actinomycete isolated from wild orchid (Aerides multiflora).</title>
        <authorList>
            <person name="Suriyachadkun C."/>
        </authorList>
    </citation>
    <scope>NUCLEOTIDE SEQUENCE [LARGE SCALE GENOMIC DNA]</scope>
    <source>
        <strain evidence="1 2">OC33-EN07</strain>
    </source>
</reference>
<accession>A0ABU8M255</accession>
<keyword evidence="2" id="KW-1185">Reference proteome</keyword>
<name>A0ABU8M255_9PSEU</name>
<protein>
    <submittedName>
        <fullName evidence="1">Uncharacterized protein</fullName>
    </submittedName>
</protein>
<dbReference type="RefSeq" id="WP_337702148.1">
    <property type="nucleotide sequence ID" value="NZ_JBBEGM010000003.1"/>
</dbReference>